<keyword evidence="2" id="KW-1185">Reference proteome</keyword>
<proteinExistence type="predicted"/>
<accession>A0AAV6Q3T1</accession>
<sequence length="132" mass="14812">MLPGHWDWGETYEKKLEYHRSTLCLGDYVQRRPRTHCCHQWNGIACILDTNIPEDITQTKSTVYSTPVSNSIINGDSVDKAHLGILHFSTLSLNSLDLIFFLEGFRSFVDVTTGPFNTSSGCSSQGPEQLCI</sequence>
<dbReference type="EMBL" id="JAGKHQ010000019">
    <property type="protein sequence ID" value="KAG7483153.1"/>
    <property type="molecule type" value="Genomic_DNA"/>
</dbReference>
<organism evidence="1 2">
    <name type="scientific">Solea senegalensis</name>
    <name type="common">Senegalese sole</name>
    <dbReference type="NCBI Taxonomy" id="28829"/>
    <lineage>
        <taxon>Eukaryota</taxon>
        <taxon>Metazoa</taxon>
        <taxon>Chordata</taxon>
        <taxon>Craniata</taxon>
        <taxon>Vertebrata</taxon>
        <taxon>Euteleostomi</taxon>
        <taxon>Actinopterygii</taxon>
        <taxon>Neopterygii</taxon>
        <taxon>Teleostei</taxon>
        <taxon>Neoteleostei</taxon>
        <taxon>Acanthomorphata</taxon>
        <taxon>Carangaria</taxon>
        <taxon>Pleuronectiformes</taxon>
        <taxon>Pleuronectoidei</taxon>
        <taxon>Soleidae</taxon>
        <taxon>Solea</taxon>
    </lineage>
</organism>
<protein>
    <submittedName>
        <fullName evidence="1">Uncharacterized protein</fullName>
    </submittedName>
</protein>
<dbReference type="Proteomes" id="UP000693946">
    <property type="component" value="Linkage Group LG7"/>
</dbReference>
<name>A0AAV6Q3T1_SOLSE</name>
<gene>
    <name evidence="1" type="ORF">JOB18_040907</name>
</gene>
<comment type="caution">
    <text evidence="1">The sequence shown here is derived from an EMBL/GenBank/DDBJ whole genome shotgun (WGS) entry which is preliminary data.</text>
</comment>
<evidence type="ECO:0000313" key="1">
    <source>
        <dbReference type="EMBL" id="KAG7483153.1"/>
    </source>
</evidence>
<evidence type="ECO:0000313" key="2">
    <source>
        <dbReference type="Proteomes" id="UP000693946"/>
    </source>
</evidence>
<dbReference type="AlphaFoldDB" id="A0AAV6Q3T1"/>
<reference evidence="1 2" key="1">
    <citation type="journal article" date="2021" name="Sci. Rep.">
        <title>Chromosome anchoring in Senegalese sole (Solea senegalensis) reveals sex-associated markers and genome rearrangements in flatfish.</title>
        <authorList>
            <person name="Guerrero-Cozar I."/>
            <person name="Gomez-Garrido J."/>
            <person name="Berbel C."/>
            <person name="Martinez-Blanch J.F."/>
            <person name="Alioto T."/>
            <person name="Claros M.G."/>
            <person name="Gagnaire P.A."/>
            <person name="Manchado M."/>
        </authorList>
    </citation>
    <scope>NUCLEOTIDE SEQUENCE [LARGE SCALE GENOMIC DNA]</scope>
    <source>
        <strain evidence="1">Sse05_10M</strain>
    </source>
</reference>